<evidence type="ECO:0000259" key="4">
    <source>
        <dbReference type="PROSITE" id="PS50887"/>
    </source>
</evidence>
<keyword evidence="5" id="KW-0378">Hydrolase</keyword>
<proteinExistence type="predicted"/>
<feature type="domain" description="EAL" evidence="3">
    <location>
        <begin position="346"/>
        <end position="599"/>
    </location>
</feature>
<evidence type="ECO:0000313" key="5">
    <source>
        <dbReference type="EMBL" id="MDJ1651287.1"/>
    </source>
</evidence>
<keyword evidence="5" id="KW-0808">Transferase</keyword>
<dbReference type="SMART" id="SM00267">
    <property type="entry name" value="GGDEF"/>
    <property type="match status" value="1"/>
</dbReference>
<dbReference type="EC" id="3.1.4.52" evidence="5"/>
<dbReference type="GO" id="GO:0052621">
    <property type="term" value="F:diguanylate cyclase activity"/>
    <property type="evidence" value="ECO:0007669"/>
    <property type="project" value="UniProtKB-EC"/>
</dbReference>
<feature type="transmembrane region" description="Helical" evidence="2">
    <location>
        <begin position="149"/>
        <end position="170"/>
    </location>
</feature>
<dbReference type="CDD" id="cd01948">
    <property type="entry name" value="EAL"/>
    <property type="match status" value="1"/>
</dbReference>
<dbReference type="CDD" id="cd01949">
    <property type="entry name" value="GGDEF"/>
    <property type="match status" value="1"/>
</dbReference>
<reference evidence="5 6" key="1">
    <citation type="submission" date="2023-05" db="EMBL/GenBank/DDBJ databases">
        <title>Gordonibacter KGMB12511T sp. nov., isolated from faeces of healthy Korean.</title>
        <authorList>
            <person name="Kim H.S."/>
            <person name="Kim J.-S."/>
            <person name="Suh M.K."/>
            <person name="Eom M.K."/>
            <person name="Do H.E."/>
            <person name="Lee J.-S."/>
        </authorList>
    </citation>
    <scope>NUCLEOTIDE SEQUENCE [LARGE SCALE GENOMIC DNA]</scope>
    <source>
        <strain evidence="5 6">KGMB12511</strain>
    </source>
</reference>
<comment type="caution">
    <text evidence="5">The sequence shown here is derived from an EMBL/GenBank/DDBJ whole genome shotgun (WGS) entry which is preliminary data.</text>
</comment>
<dbReference type="SUPFAM" id="SSF55073">
    <property type="entry name" value="Nucleotide cyclase"/>
    <property type="match status" value="1"/>
</dbReference>
<feature type="domain" description="GGDEF" evidence="4">
    <location>
        <begin position="210"/>
        <end position="337"/>
    </location>
</feature>
<keyword evidence="2" id="KW-0812">Transmembrane</keyword>
<accession>A0ABT7DPZ1</accession>
<feature type="compositionally biased region" description="Low complexity" evidence="1">
    <location>
        <begin position="606"/>
        <end position="629"/>
    </location>
</feature>
<feature type="region of interest" description="Disordered" evidence="1">
    <location>
        <begin position="606"/>
        <end position="651"/>
    </location>
</feature>
<dbReference type="Proteomes" id="UP001232750">
    <property type="component" value="Unassembled WGS sequence"/>
</dbReference>
<keyword evidence="6" id="KW-1185">Reference proteome</keyword>
<sequence length="651" mass="72421">MSKRIRLSKGLIVVAIWVLGAVILTFALTQIRDYAGIINDSGVVRGGTQRVAKMALAGESADETEQRVSNLLDKLQKRENDRLYRGPETLRFMEDLAAVDNQWQLIEREIERVKRHETSTDRLMELSEEHFRLADQMVLSAQQRAEHDFLWTGIMCTVLFLLASTIMVFMRNDRITKLKKAYFTDTLTKRRNLFAFEEQAQELLSGAPNGAYLVMYTNISNFRLINETYGYEVGNQLIITLARLLDGACRRGEIAAHANADHFALLLRNEPDRAEKLCNQIEKKLRSEPDLHFSTALAFGCGICEAENTNDIPLLLSNAIAVLKNAPSGVRVARYDQAFKSALELRSCIEQHEDQALANREFQLYLQPKNNLDDGTLVGAEALVRWDSPELGFLTPDAFIPVFEKNSFIVQLDFYMLRRVCQSYPLLGPDRQPLVVSVNMSRVTILQEGFVQRVLRIVDSARIPHEVVELEVTESALVAEESAVIDTLSELKALGFRLSMDDFGSGYSSLNLLRKLSIDVLKLDRGFLSESADSARTRSVIKSVVEMADNLNLSIVCEGVETAEQAAMLHGLGCRTGQGYVFSKPLPEAEFRARFHMPAVNANAATGTGEATATPTLSATPRPASAPAPEKSRADLFPDDASDAPFAASAH</sequence>
<dbReference type="SUPFAM" id="SSF141868">
    <property type="entry name" value="EAL domain-like"/>
    <property type="match status" value="1"/>
</dbReference>
<dbReference type="InterPro" id="IPR001633">
    <property type="entry name" value="EAL_dom"/>
</dbReference>
<dbReference type="PANTHER" id="PTHR33121:SF70">
    <property type="entry name" value="SIGNALING PROTEIN YKOW"/>
    <property type="match status" value="1"/>
</dbReference>
<dbReference type="InterPro" id="IPR000160">
    <property type="entry name" value="GGDEF_dom"/>
</dbReference>
<dbReference type="RefSeq" id="WP_283832634.1">
    <property type="nucleotide sequence ID" value="NZ_JASJEU010000022.1"/>
</dbReference>
<dbReference type="Pfam" id="PF00563">
    <property type="entry name" value="EAL"/>
    <property type="match status" value="1"/>
</dbReference>
<dbReference type="InterPro" id="IPR029787">
    <property type="entry name" value="Nucleotide_cyclase"/>
</dbReference>
<organism evidence="5 6">
    <name type="scientific">Gordonibacter faecis</name>
    <dbReference type="NCBI Taxonomy" id="3047475"/>
    <lineage>
        <taxon>Bacteria</taxon>
        <taxon>Bacillati</taxon>
        <taxon>Actinomycetota</taxon>
        <taxon>Coriobacteriia</taxon>
        <taxon>Eggerthellales</taxon>
        <taxon>Eggerthellaceae</taxon>
        <taxon>Gordonibacter</taxon>
    </lineage>
</organism>
<dbReference type="PANTHER" id="PTHR33121">
    <property type="entry name" value="CYCLIC DI-GMP PHOSPHODIESTERASE PDEF"/>
    <property type="match status" value="1"/>
</dbReference>
<evidence type="ECO:0000313" key="6">
    <source>
        <dbReference type="Proteomes" id="UP001232750"/>
    </source>
</evidence>
<protein>
    <submittedName>
        <fullName evidence="5">Bifunctional diguanylate cyclase/phosphodiesterase</fullName>
        <ecNumber evidence="5">2.7.7.65</ecNumber>
        <ecNumber evidence="5">3.1.4.52</ecNumber>
    </submittedName>
</protein>
<dbReference type="PROSITE" id="PS50883">
    <property type="entry name" value="EAL"/>
    <property type="match status" value="1"/>
</dbReference>
<dbReference type="Pfam" id="PF00990">
    <property type="entry name" value="GGDEF"/>
    <property type="match status" value="1"/>
</dbReference>
<keyword evidence="5" id="KW-0548">Nucleotidyltransferase</keyword>
<dbReference type="PROSITE" id="PS50887">
    <property type="entry name" value="GGDEF"/>
    <property type="match status" value="1"/>
</dbReference>
<dbReference type="EMBL" id="JASJEU010000022">
    <property type="protein sequence ID" value="MDJ1651287.1"/>
    <property type="molecule type" value="Genomic_DNA"/>
</dbReference>
<dbReference type="InterPro" id="IPR035919">
    <property type="entry name" value="EAL_sf"/>
</dbReference>
<evidence type="ECO:0000259" key="3">
    <source>
        <dbReference type="PROSITE" id="PS50883"/>
    </source>
</evidence>
<dbReference type="EC" id="2.7.7.65" evidence="5"/>
<keyword evidence="2" id="KW-1133">Transmembrane helix</keyword>
<dbReference type="Gene3D" id="3.30.70.270">
    <property type="match status" value="1"/>
</dbReference>
<gene>
    <name evidence="5" type="ORF">QNJ86_10785</name>
</gene>
<dbReference type="SMART" id="SM00052">
    <property type="entry name" value="EAL"/>
    <property type="match status" value="1"/>
</dbReference>
<name>A0ABT7DPZ1_9ACTN</name>
<dbReference type="GO" id="GO:0071111">
    <property type="term" value="F:cyclic-guanylate-specific phosphodiesterase activity"/>
    <property type="evidence" value="ECO:0007669"/>
    <property type="project" value="UniProtKB-EC"/>
</dbReference>
<dbReference type="Gene3D" id="3.20.20.450">
    <property type="entry name" value="EAL domain"/>
    <property type="match status" value="1"/>
</dbReference>
<dbReference type="InterPro" id="IPR043128">
    <property type="entry name" value="Rev_trsase/Diguanyl_cyclase"/>
</dbReference>
<feature type="transmembrane region" description="Helical" evidence="2">
    <location>
        <begin position="12"/>
        <end position="31"/>
    </location>
</feature>
<evidence type="ECO:0000256" key="1">
    <source>
        <dbReference type="SAM" id="MobiDB-lite"/>
    </source>
</evidence>
<evidence type="ECO:0000256" key="2">
    <source>
        <dbReference type="SAM" id="Phobius"/>
    </source>
</evidence>
<keyword evidence="2" id="KW-0472">Membrane</keyword>
<dbReference type="InterPro" id="IPR050706">
    <property type="entry name" value="Cyclic-di-GMP_PDE-like"/>
</dbReference>